<accession>A0A3P6UVJ6</accession>
<dbReference type="OMA" id="WKKVEKW"/>
<feature type="transmembrane region" description="Helical" evidence="1">
    <location>
        <begin position="32"/>
        <end position="52"/>
    </location>
</feature>
<dbReference type="Proteomes" id="UP000277928">
    <property type="component" value="Unassembled WGS sequence"/>
</dbReference>
<proteinExistence type="predicted"/>
<protein>
    <submittedName>
        <fullName evidence="2">Uncharacterized protein</fullName>
    </submittedName>
</protein>
<dbReference type="EMBL" id="UYRX01000535">
    <property type="protein sequence ID" value="VDK83518.1"/>
    <property type="molecule type" value="Genomic_DNA"/>
</dbReference>
<gene>
    <name evidence="2" type="ORF">NLS_LOCUS6242</name>
</gene>
<keyword evidence="1" id="KW-0812">Transmembrane</keyword>
<evidence type="ECO:0000313" key="3">
    <source>
        <dbReference type="Proteomes" id="UP000277928"/>
    </source>
</evidence>
<name>A0A3P6UVJ6_LITSI</name>
<evidence type="ECO:0000313" key="2">
    <source>
        <dbReference type="EMBL" id="VDK83518.1"/>
    </source>
</evidence>
<organism evidence="2 3">
    <name type="scientific">Litomosoides sigmodontis</name>
    <name type="common">Filarial nematode worm</name>
    <dbReference type="NCBI Taxonomy" id="42156"/>
    <lineage>
        <taxon>Eukaryota</taxon>
        <taxon>Metazoa</taxon>
        <taxon>Ecdysozoa</taxon>
        <taxon>Nematoda</taxon>
        <taxon>Chromadorea</taxon>
        <taxon>Rhabditida</taxon>
        <taxon>Spirurina</taxon>
        <taxon>Spiruromorpha</taxon>
        <taxon>Filarioidea</taxon>
        <taxon>Onchocercidae</taxon>
        <taxon>Litomosoides</taxon>
    </lineage>
</organism>
<keyword evidence="1" id="KW-1133">Transmembrane helix</keyword>
<dbReference type="AlphaFoldDB" id="A0A3P6UVJ6"/>
<dbReference type="OrthoDB" id="5786990at2759"/>
<keyword evidence="1" id="KW-0472">Membrane</keyword>
<evidence type="ECO:0000256" key="1">
    <source>
        <dbReference type="SAM" id="Phobius"/>
    </source>
</evidence>
<dbReference type="STRING" id="42156.A0A3P6UVJ6"/>
<sequence>MLIWEWRRKWRQYIRNRRPPPRFTYQQLSKRYTRVSFVLFVIGWHVTGFVIWTKVEKWKKENPQERVSLSEIPKKGFMELAEEGKGHTELEDNDE</sequence>
<keyword evidence="3" id="KW-1185">Reference proteome</keyword>
<reference evidence="2 3" key="1">
    <citation type="submission" date="2018-08" db="EMBL/GenBank/DDBJ databases">
        <authorList>
            <person name="Laetsch R D."/>
            <person name="Stevens L."/>
            <person name="Kumar S."/>
            <person name="Blaxter L. M."/>
        </authorList>
    </citation>
    <scope>NUCLEOTIDE SEQUENCE [LARGE SCALE GENOMIC DNA]</scope>
</reference>